<accession>A0A517QRR5</accession>
<feature type="transmembrane region" description="Helical" evidence="2">
    <location>
        <begin position="68"/>
        <end position="87"/>
    </location>
</feature>
<proteinExistence type="predicted"/>
<sequence length="170" mass="19497">MHLTFHCPKCDRTTQTGDIAQLANLSCSHCDWERPIPEGLERSNQAPSECFRCGNSDLWRQKNFPQTLGFLFVALGAITSSIAWMYYKPILALSILMGFALLDMILYIVMPDVLVCYRCRTKHHDVDVSQHGAFDHELGEKYRQEKIRQEEAEQEQAKKSLSQFDSEGHS</sequence>
<feature type="region of interest" description="Disordered" evidence="1">
    <location>
        <begin position="147"/>
        <end position="170"/>
    </location>
</feature>
<feature type="compositionally biased region" description="Polar residues" evidence="1">
    <location>
        <begin position="160"/>
        <end position="170"/>
    </location>
</feature>
<dbReference type="EMBL" id="CP036267">
    <property type="protein sequence ID" value="QDT34324.1"/>
    <property type="molecule type" value="Genomic_DNA"/>
</dbReference>
<dbReference type="KEGG" id="tpol:Mal48_35840"/>
<keyword evidence="2" id="KW-0812">Transmembrane</keyword>
<gene>
    <name evidence="3" type="ORF">Mal48_35840</name>
</gene>
<dbReference type="OrthoDB" id="5292742at2"/>
<keyword evidence="2" id="KW-0472">Membrane</keyword>
<reference evidence="3 4" key="1">
    <citation type="submission" date="2019-02" db="EMBL/GenBank/DDBJ databases">
        <title>Deep-cultivation of Planctomycetes and their phenomic and genomic characterization uncovers novel biology.</title>
        <authorList>
            <person name="Wiegand S."/>
            <person name="Jogler M."/>
            <person name="Boedeker C."/>
            <person name="Pinto D."/>
            <person name="Vollmers J."/>
            <person name="Rivas-Marin E."/>
            <person name="Kohn T."/>
            <person name="Peeters S.H."/>
            <person name="Heuer A."/>
            <person name="Rast P."/>
            <person name="Oberbeckmann S."/>
            <person name="Bunk B."/>
            <person name="Jeske O."/>
            <person name="Meyerdierks A."/>
            <person name="Storesund J.E."/>
            <person name="Kallscheuer N."/>
            <person name="Luecker S."/>
            <person name="Lage O.M."/>
            <person name="Pohl T."/>
            <person name="Merkel B.J."/>
            <person name="Hornburger P."/>
            <person name="Mueller R.-W."/>
            <person name="Bruemmer F."/>
            <person name="Labrenz M."/>
            <person name="Spormann A.M."/>
            <person name="Op den Camp H."/>
            <person name="Overmann J."/>
            <person name="Amann R."/>
            <person name="Jetten M.S.M."/>
            <person name="Mascher T."/>
            <person name="Medema M.H."/>
            <person name="Devos D.P."/>
            <person name="Kaster A.-K."/>
            <person name="Ovreas L."/>
            <person name="Rohde M."/>
            <person name="Galperin M.Y."/>
            <person name="Jogler C."/>
        </authorList>
    </citation>
    <scope>NUCLEOTIDE SEQUENCE [LARGE SCALE GENOMIC DNA]</scope>
    <source>
        <strain evidence="3 4">Mal48</strain>
    </source>
</reference>
<dbReference type="Proteomes" id="UP000315724">
    <property type="component" value="Chromosome"/>
</dbReference>
<keyword evidence="2" id="KW-1133">Transmembrane helix</keyword>
<evidence type="ECO:0000256" key="1">
    <source>
        <dbReference type="SAM" id="MobiDB-lite"/>
    </source>
</evidence>
<dbReference type="AlphaFoldDB" id="A0A517QRR5"/>
<evidence type="ECO:0000313" key="4">
    <source>
        <dbReference type="Proteomes" id="UP000315724"/>
    </source>
</evidence>
<keyword evidence="4" id="KW-1185">Reference proteome</keyword>
<feature type="compositionally biased region" description="Basic and acidic residues" evidence="1">
    <location>
        <begin position="147"/>
        <end position="158"/>
    </location>
</feature>
<protein>
    <submittedName>
        <fullName evidence="3">Uncharacterized protein</fullName>
    </submittedName>
</protein>
<evidence type="ECO:0000256" key="2">
    <source>
        <dbReference type="SAM" id="Phobius"/>
    </source>
</evidence>
<name>A0A517QRR5_9PLAN</name>
<evidence type="ECO:0000313" key="3">
    <source>
        <dbReference type="EMBL" id="QDT34324.1"/>
    </source>
</evidence>
<organism evidence="3 4">
    <name type="scientific">Thalassoglobus polymorphus</name>
    <dbReference type="NCBI Taxonomy" id="2527994"/>
    <lineage>
        <taxon>Bacteria</taxon>
        <taxon>Pseudomonadati</taxon>
        <taxon>Planctomycetota</taxon>
        <taxon>Planctomycetia</taxon>
        <taxon>Planctomycetales</taxon>
        <taxon>Planctomycetaceae</taxon>
        <taxon>Thalassoglobus</taxon>
    </lineage>
</organism>
<feature type="transmembrane region" description="Helical" evidence="2">
    <location>
        <begin position="93"/>
        <end position="115"/>
    </location>
</feature>
<dbReference type="RefSeq" id="WP_145202088.1">
    <property type="nucleotide sequence ID" value="NZ_CP036267.1"/>
</dbReference>